<dbReference type="Proteomes" id="UP001410648">
    <property type="component" value="Unassembled WGS sequence"/>
</dbReference>
<dbReference type="PANTHER" id="PTHR35309">
    <property type="match status" value="1"/>
</dbReference>
<evidence type="ECO:0000313" key="1">
    <source>
        <dbReference type="EMBL" id="GAA0477781.1"/>
    </source>
</evidence>
<proteinExistence type="predicted"/>
<sequence length="322" mass="36536">MANRFNFRGENRRENYFEGWFIKTNDKKNDLSVALIPGVAHFSEHESFVQYNIVYKDTYYSGKITFSRDEFDVVGDPQTVMMPKFVFNEKGVKASLNDGETELLIDFYFGLFLPIRQSLYTPSIMGPLEYLNMPCNHDIVSLRHTVKGRISINGEAIELSDALGYIEKDRGSTFPSRYAWAHANGFEHNSEATLFLSAAELEKGPLKKEGAIAIFHDGKEEHRFATYYGTVTDLTVSPDEESYTITMKDLFKKLEVTVSLKNGAELIAPMHAGMDYPIKETVKSDITMTFIQKNGPTYHLKSSSGAGELVNWESVEREHISK</sequence>
<dbReference type="RefSeq" id="WP_346024002.1">
    <property type="nucleotide sequence ID" value="NZ_BAAADA010000042.1"/>
</dbReference>
<protein>
    <recommendedName>
        <fullName evidence="3">Tocopherol cyclase</fullName>
    </recommendedName>
</protein>
<accession>A0ABP3KEC1</accession>
<keyword evidence="2" id="KW-1185">Reference proteome</keyword>
<evidence type="ECO:0000313" key="2">
    <source>
        <dbReference type="Proteomes" id="UP001410648"/>
    </source>
</evidence>
<dbReference type="Pfam" id="PF14249">
    <property type="entry name" value="Tocopherol_cycl"/>
    <property type="match status" value="1"/>
</dbReference>
<reference evidence="2" key="1">
    <citation type="journal article" date="2019" name="Int. J. Syst. Evol. Microbiol.">
        <title>The Global Catalogue of Microorganisms (GCM) 10K type strain sequencing project: providing services to taxonomists for standard genome sequencing and annotation.</title>
        <authorList>
            <consortium name="The Broad Institute Genomics Platform"/>
            <consortium name="The Broad Institute Genome Sequencing Center for Infectious Disease"/>
            <person name="Wu L."/>
            <person name="Ma J."/>
        </authorList>
    </citation>
    <scope>NUCLEOTIDE SEQUENCE [LARGE SCALE GENOMIC DNA]</scope>
    <source>
        <strain evidence="2">JCM 14232</strain>
    </source>
</reference>
<name>A0ABP3KEC1_9LACT</name>
<gene>
    <name evidence="1" type="ORF">GCM10008936_05030</name>
</gene>
<organism evidence="1 2">
    <name type="scientific">Alkalibacterium indicireducens</name>
    <dbReference type="NCBI Taxonomy" id="398758"/>
    <lineage>
        <taxon>Bacteria</taxon>
        <taxon>Bacillati</taxon>
        <taxon>Bacillota</taxon>
        <taxon>Bacilli</taxon>
        <taxon>Lactobacillales</taxon>
        <taxon>Carnobacteriaceae</taxon>
        <taxon>Alkalibacterium</taxon>
    </lineage>
</organism>
<dbReference type="EMBL" id="BAAADA010000042">
    <property type="protein sequence ID" value="GAA0477781.1"/>
    <property type="molecule type" value="Genomic_DNA"/>
</dbReference>
<dbReference type="InterPro" id="IPR025893">
    <property type="entry name" value="Tocopherol_cyclase"/>
</dbReference>
<comment type="caution">
    <text evidence="1">The sequence shown here is derived from an EMBL/GenBank/DDBJ whole genome shotgun (WGS) entry which is preliminary data.</text>
</comment>
<dbReference type="PANTHER" id="PTHR35309:SF4">
    <property type="entry name" value="TOCOPHEROL CYCLASE"/>
    <property type="match status" value="1"/>
</dbReference>
<evidence type="ECO:0008006" key="3">
    <source>
        <dbReference type="Google" id="ProtNLM"/>
    </source>
</evidence>